<feature type="transmembrane region" description="Helical" evidence="1">
    <location>
        <begin position="275"/>
        <end position="295"/>
    </location>
</feature>
<accession>D5AE46</accession>
<feature type="transmembrane region" description="Helical" evidence="1">
    <location>
        <begin position="55"/>
        <end position="74"/>
    </location>
</feature>
<feature type="transmembrane region" description="Helical" evidence="1">
    <location>
        <begin position="140"/>
        <end position="161"/>
    </location>
</feature>
<keyword evidence="1" id="KW-0472">Membrane</keyword>
<organism evidence="2">
    <name type="scientific">Picea sitchensis</name>
    <name type="common">Sitka spruce</name>
    <name type="synonym">Pinus sitchensis</name>
    <dbReference type="NCBI Taxonomy" id="3332"/>
    <lineage>
        <taxon>Eukaryota</taxon>
        <taxon>Viridiplantae</taxon>
        <taxon>Streptophyta</taxon>
        <taxon>Embryophyta</taxon>
        <taxon>Tracheophyta</taxon>
        <taxon>Spermatophyta</taxon>
        <taxon>Pinopsida</taxon>
        <taxon>Pinidae</taxon>
        <taxon>Conifers I</taxon>
        <taxon>Pinales</taxon>
        <taxon>Pinaceae</taxon>
        <taxon>Picea</taxon>
    </lineage>
</organism>
<feature type="transmembrane region" description="Helical" evidence="1">
    <location>
        <begin position="203"/>
        <end position="228"/>
    </location>
</feature>
<feature type="transmembrane region" description="Helical" evidence="1">
    <location>
        <begin position="240"/>
        <end position="263"/>
    </location>
</feature>
<proteinExistence type="evidence at transcript level"/>
<name>D5AE46_PICSI</name>
<dbReference type="PANTHER" id="PTHR34116:SF2">
    <property type="entry name" value="THH1_TOM1_TOM3 DOMAIN-CONTAINING PROTEIN"/>
    <property type="match status" value="1"/>
</dbReference>
<protein>
    <submittedName>
        <fullName evidence="2">Uncharacterized protein</fullName>
    </submittedName>
</protein>
<reference evidence="2" key="1">
    <citation type="submission" date="2010-04" db="EMBL/GenBank/DDBJ databases">
        <authorList>
            <person name="Reid K.E."/>
            <person name="Liao N."/>
            <person name="Chan S."/>
            <person name="Docking R."/>
            <person name="Taylor G."/>
            <person name="Moore R."/>
            <person name="Mayo M."/>
            <person name="Munro S."/>
            <person name="King J."/>
            <person name="Yanchuk A."/>
            <person name="Holt R."/>
            <person name="Jones S."/>
            <person name="Marra M."/>
            <person name="Ritland C.E."/>
            <person name="Ritland K."/>
            <person name="Bohlmann J."/>
        </authorList>
    </citation>
    <scope>NUCLEOTIDE SEQUENCE</scope>
    <source>
        <tissue evidence="2">Bud</tissue>
    </source>
</reference>
<keyword evidence="1" id="KW-0812">Transmembrane</keyword>
<sequence length="345" mass="39261">MIRTSSLFYALGVATIALALLVCLLSLLCILYVLYFRLKTHQHHFFALRDLNSLWTIRIMLAMSAGLCSLAELLRLPLLRYRGWLLSSMRDQTQENLCKGYLVVSQGFMEPFFYLTALFLVHGSLQNDPFSPRKKGNGRAVLNILVCCLPVFLLQLFFVIIGPDMKFRDGQGLWKLLPRHFTRTFEEVHYEGSREMALCTYPLLSTIVLGSFGIMYVSYFLYVCWRMLSLVINKRMQCRVYGLVFAVVLFLPVKVVFLGLTIFRRPGDDSFELLSFMGFVMSVLTATLGQGILVIRPISDALAVRWVFNSKARFENDRQSFGSGSIEVFSISPVGRDGEESLLGK</sequence>
<keyword evidence="1" id="KW-1133">Transmembrane helix</keyword>
<feature type="transmembrane region" description="Helical" evidence="1">
    <location>
        <begin position="7"/>
        <end position="35"/>
    </location>
</feature>
<dbReference type="AlphaFoldDB" id="D5AE46"/>
<evidence type="ECO:0000256" key="1">
    <source>
        <dbReference type="SAM" id="Phobius"/>
    </source>
</evidence>
<dbReference type="EMBL" id="BT124573">
    <property type="protein sequence ID" value="ADE77815.1"/>
    <property type="molecule type" value="mRNA"/>
</dbReference>
<dbReference type="OMA" id="CMCMLVY"/>
<evidence type="ECO:0000313" key="2">
    <source>
        <dbReference type="EMBL" id="ADE77815.1"/>
    </source>
</evidence>
<dbReference type="PANTHER" id="PTHR34116">
    <property type="entry name" value="PLASMINOGEN ACTIVATOR INHIBITOR"/>
    <property type="match status" value="1"/>
</dbReference>